<dbReference type="InterPro" id="IPR050468">
    <property type="entry name" value="Cuticle_Struct_Prot"/>
</dbReference>
<dbReference type="InterPro" id="IPR029070">
    <property type="entry name" value="Chitinase_insertion_sf"/>
</dbReference>
<feature type="chain" id="PRO_5042921443" description="Cuticle protein" evidence="2">
    <location>
        <begin position="18"/>
        <end position="167"/>
    </location>
</feature>
<sequence length="167" mass="17776">MMYAKLLLLCMATSAYAGFLRPGFGHGGFGGPVFAAAAAPVVDKVYPPQPYTFGYDTVDEYGNKQFRNEQSDSNNVKTGSYGYTDANGLYRRVNYIADAHGFRTTIETNEPGTKAGASADAVYNANPVVSGPVVKAAAAFVAPTYAKLTVPAFAFGGHHHHGYGSRY</sequence>
<reference evidence="3 4" key="1">
    <citation type="journal article" date="2023" name="Arcadia Sci">
        <title>De novo assembly of a long-read Amblyomma americanum tick genome.</title>
        <authorList>
            <person name="Chou S."/>
            <person name="Poskanzer K.E."/>
            <person name="Rollins M."/>
            <person name="Thuy-Boun P.S."/>
        </authorList>
    </citation>
    <scope>NUCLEOTIDE SEQUENCE [LARGE SCALE GENOMIC DNA]</scope>
    <source>
        <strain evidence="3">F_SG_1</strain>
        <tissue evidence="3">Salivary glands</tissue>
    </source>
</reference>
<name>A0AAQ4F6U3_AMBAM</name>
<gene>
    <name evidence="3" type="ORF">V5799_015783</name>
</gene>
<keyword evidence="4" id="KW-1185">Reference proteome</keyword>
<dbReference type="PANTHER" id="PTHR10380">
    <property type="entry name" value="CUTICLE PROTEIN"/>
    <property type="match status" value="1"/>
</dbReference>
<dbReference type="AlphaFoldDB" id="A0AAQ4F6U3"/>
<dbReference type="InterPro" id="IPR000618">
    <property type="entry name" value="Insect_cuticle"/>
</dbReference>
<keyword evidence="1" id="KW-0193">Cuticle</keyword>
<dbReference type="GO" id="GO:0062129">
    <property type="term" value="C:chitin-based extracellular matrix"/>
    <property type="evidence" value="ECO:0007669"/>
    <property type="project" value="TreeGrafter"/>
</dbReference>
<keyword evidence="2" id="KW-0732">Signal</keyword>
<dbReference type="EMBL" id="JARKHS020006195">
    <property type="protein sequence ID" value="KAK8782877.1"/>
    <property type="molecule type" value="Genomic_DNA"/>
</dbReference>
<evidence type="ECO:0000256" key="2">
    <source>
        <dbReference type="SAM" id="SignalP"/>
    </source>
</evidence>
<evidence type="ECO:0008006" key="5">
    <source>
        <dbReference type="Google" id="ProtNLM"/>
    </source>
</evidence>
<comment type="caution">
    <text evidence="3">The sequence shown here is derived from an EMBL/GenBank/DDBJ whole genome shotgun (WGS) entry which is preliminary data.</text>
</comment>
<proteinExistence type="predicted"/>
<accession>A0AAQ4F6U3</accession>
<dbReference type="PANTHER" id="PTHR10380:SF235">
    <property type="entry name" value="CUTICULAR PROTEIN 73D, ISOFORM B"/>
    <property type="match status" value="1"/>
</dbReference>
<evidence type="ECO:0000313" key="3">
    <source>
        <dbReference type="EMBL" id="KAK8782877.1"/>
    </source>
</evidence>
<evidence type="ECO:0000256" key="1">
    <source>
        <dbReference type="PROSITE-ProRule" id="PRU00497"/>
    </source>
</evidence>
<dbReference type="Gene3D" id="3.10.50.10">
    <property type="match status" value="1"/>
</dbReference>
<feature type="signal peptide" evidence="2">
    <location>
        <begin position="1"/>
        <end position="17"/>
    </location>
</feature>
<dbReference type="Pfam" id="PF00379">
    <property type="entry name" value="Chitin_bind_4"/>
    <property type="match status" value="1"/>
</dbReference>
<dbReference type="Proteomes" id="UP001321473">
    <property type="component" value="Unassembled WGS sequence"/>
</dbReference>
<protein>
    <recommendedName>
        <fullName evidence="5">Cuticle protein</fullName>
    </recommendedName>
</protein>
<evidence type="ECO:0000313" key="4">
    <source>
        <dbReference type="Proteomes" id="UP001321473"/>
    </source>
</evidence>
<dbReference type="GO" id="GO:0008010">
    <property type="term" value="F:structural constituent of chitin-based larval cuticle"/>
    <property type="evidence" value="ECO:0007669"/>
    <property type="project" value="TreeGrafter"/>
</dbReference>
<organism evidence="3 4">
    <name type="scientific">Amblyomma americanum</name>
    <name type="common">Lone star tick</name>
    <dbReference type="NCBI Taxonomy" id="6943"/>
    <lineage>
        <taxon>Eukaryota</taxon>
        <taxon>Metazoa</taxon>
        <taxon>Ecdysozoa</taxon>
        <taxon>Arthropoda</taxon>
        <taxon>Chelicerata</taxon>
        <taxon>Arachnida</taxon>
        <taxon>Acari</taxon>
        <taxon>Parasitiformes</taxon>
        <taxon>Ixodida</taxon>
        <taxon>Ixodoidea</taxon>
        <taxon>Ixodidae</taxon>
        <taxon>Amblyomminae</taxon>
        <taxon>Amblyomma</taxon>
    </lineage>
</organism>
<dbReference type="PROSITE" id="PS51155">
    <property type="entry name" value="CHIT_BIND_RR_2"/>
    <property type="match status" value="1"/>
</dbReference>